<dbReference type="EMBL" id="BAABAK010000009">
    <property type="protein sequence ID" value="GAA3965085.1"/>
    <property type="molecule type" value="Genomic_DNA"/>
</dbReference>
<accession>A0ABP7PHF0</accession>
<feature type="transmembrane region" description="Helical" evidence="1">
    <location>
        <begin position="12"/>
        <end position="35"/>
    </location>
</feature>
<keyword evidence="1" id="KW-1133">Transmembrane helix</keyword>
<feature type="transmembrane region" description="Helical" evidence="1">
    <location>
        <begin position="133"/>
        <end position="153"/>
    </location>
</feature>
<feature type="transmembrane region" description="Helical" evidence="1">
    <location>
        <begin position="62"/>
        <end position="85"/>
    </location>
</feature>
<organism evidence="2 3">
    <name type="scientific">Pedobacter ginsengiterrae</name>
    <dbReference type="NCBI Taxonomy" id="871696"/>
    <lineage>
        <taxon>Bacteria</taxon>
        <taxon>Pseudomonadati</taxon>
        <taxon>Bacteroidota</taxon>
        <taxon>Sphingobacteriia</taxon>
        <taxon>Sphingobacteriales</taxon>
        <taxon>Sphingobacteriaceae</taxon>
        <taxon>Pedobacter</taxon>
    </lineage>
</organism>
<sequence length="156" mass="17465">MRAKYLQNRGSVLFWTTVVVGILDAVAAMTVYYVFFNLKPMQVYQYVASGIMGKTAYDGGAASAWVGVGLHIIIAFAATYIFFILSPRLKWIRENVIVAGMLYGLLIWVVMNLIIVPLSLIEPAEFNPVDLVVVIWHMTVVGLPISLLINKYYENT</sequence>
<evidence type="ECO:0000256" key="1">
    <source>
        <dbReference type="SAM" id="Phobius"/>
    </source>
</evidence>
<keyword evidence="1" id="KW-0472">Membrane</keyword>
<evidence type="ECO:0008006" key="4">
    <source>
        <dbReference type="Google" id="ProtNLM"/>
    </source>
</evidence>
<evidence type="ECO:0000313" key="3">
    <source>
        <dbReference type="Proteomes" id="UP001501081"/>
    </source>
</evidence>
<evidence type="ECO:0000313" key="2">
    <source>
        <dbReference type="EMBL" id="GAA3965085.1"/>
    </source>
</evidence>
<feature type="transmembrane region" description="Helical" evidence="1">
    <location>
        <begin position="97"/>
        <end position="121"/>
    </location>
</feature>
<gene>
    <name evidence="2" type="ORF">GCM10022246_17710</name>
</gene>
<keyword evidence="1" id="KW-0812">Transmembrane</keyword>
<proteinExistence type="predicted"/>
<dbReference type="Proteomes" id="UP001501081">
    <property type="component" value="Unassembled WGS sequence"/>
</dbReference>
<dbReference type="RefSeq" id="WP_344766362.1">
    <property type="nucleotide sequence ID" value="NZ_BAABAK010000009.1"/>
</dbReference>
<keyword evidence="3" id="KW-1185">Reference proteome</keyword>
<protein>
    <recommendedName>
        <fullName evidence="4">DUF1440 domain-containing protein</fullName>
    </recommendedName>
</protein>
<name>A0ABP7PHF0_9SPHI</name>
<comment type="caution">
    <text evidence="2">The sequence shown here is derived from an EMBL/GenBank/DDBJ whole genome shotgun (WGS) entry which is preliminary data.</text>
</comment>
<reference evidence="3" key="1">
    <citation type="journal article" date="2019" name="Int. J. Syst. Evol. Microbiol.">
        <title>The Global Catalogue of Microorganisms (GCM) 10K type strain sequencing project: providing services to taxonomists for standard genome sequencing and annotation.</title>
        <authorList>
            <consortium name="The Broad Institute Genomics Platform"/>
            <consortium name="The Broad Institute Genome Sequencing Center for Infectious Disease"/>
            <person name="Wu L."/>
            <person name="Ma J."/>
        </authorList>
    </citation>
    <scope>NUCLEOTIDE SEQUENCE [LARGE SCALE GENOMIC DNA]</scope>
    <source>
        <strain evidence="3">JCM 17338</strain>
    </source>
</reference>